<protein>
    <submittedName>
        <fullName evidence="10">Acyl-CoA dehydrogenase</fullName>
    </submittedName>
</protein>
<organism evidence="10 11">
    <name type="scientific">Candidatus Methanolliviera hydrocarbonicum</name>
    <dbReference type="NCBI Taxonomy" id="2491085"/>
    <lineage>
        <taxon>Archaea</taxon>
        <taxon>Methanobacteriati</taxon>
        <taxon>Methanobacteriota</taxon>
        <taxon>Candidatus Methanoliparia</taxon>
        <taxon>Candidatus Methanoliparales</taxon>
        <taxon>Candidatus Methanollivieraceae</taxon>
        <taxon>Candidatus Methanolliviera</taxon>
    </lineage>
</organism>
<feature type="domain" description="Acyl-CoA oxidase/dehydrogenase middle" evidence="8">
    <location>
        <begin position="122"/>
        <end position="219"/>
    </location>
</feature>
<dbReference type="FunFam" id="1.20.140.10:FF:000004">
    <property type="entry name" value="Acyl-CoA dehydrogenase FadE25"/>
    <property type="match status" value="1"/>
</dbReference>
<dbReference type="PANTHER" id="PTHR43884">
    <property type="entry name" value="ACYL-COA DEHYDROGENASE"/>
    <property type="match status" value="1"/>
</dbReference>
<keyword evidence="4 6" id="KW-0274">FAD</keyword>
<dbReference type="InterPro" id="IPR006089">
    <property type="entry name" value="Acyl-CoA_DH_CS"/>
</dbReference>
<reference evidence="10 11" key="1">
    <citation type="journal article" date="2019" name="Nat. Microbiol.">
        <title>Wide diversity of methane and short-chain alkane metabolisms in uncultured archaea.</title>
        <authorList>
            <person name="Borrel G."/>
            <person name="Adam P.S."/>
            <person name="McKay L.J."/>
            <person name="Chen L.X."/>
            <person name="Sierra-Garcia I.N."/>
            <person name="Sieber C.M."/>
            <person name="Letourneur Q."/>
            <person name="Ghozlane A."/>
            <person name="Andersen G.L."/>
            <person name="Li W.J."/>
            <person name="Hallam S.J."/>
            <person name="Muyzer G."/>
            <person name="de Oliveira V.M."/>
            <person name="Inskeep W.P."/>
            <person name="Banfield J.F."/>
            <person name="Gribaldo S."/>
        </authorList>
    </citation>
    <scope>NUCLEOTIDE SEQUENCE [LARGE SCALE GENOMIC DNA]</scope>
    <source>
        <strain evidence="10">NM1b</strain>
    </source>
</reference>
<sequence>MDFELTEEQRDVKNAAREFAEGEFDLEYGRKCDAEHIYPIELVKKAAKEGFVGMAFPEKYGGQELGILETCLVAEEFSRVDFTLGMPALSSTFGSEQIMLFGTDEQKEEYLPKIAAGELISCGMYTEPDAGSDAASYKTTAVKDGDDYIINGTKTFITNGAYAEVGALAAVTDQEAPKFSNMGIIWIDDLQKNESIKISDLGRKMGLNSSSTCEIAFDNYRVPQSNLVGEEGMGFLQAMQFFDVTRVPVGAMSLGIAQGAYEKSLAYSKERKAFGVPIAKFEVTMFKLAEMATKVEAARNLVYKAACLIDNETPDPTLSSMAKWYAAKVGVDVADEAIQIHGGNGYMADYDIERFYRNAKIQEIYEGTKEIEKYTIAREIIGRIK</sequence>
<comment type="cofactor">
    <cofactor evidence="1 6">
        <name>FAD</name>
        <dbReference type="ChEBI" id="CHEBI:57692"/>
    </cofactor>
</comment>
<evidence type="ECO:0000259" key="7">
    <source>
        <dbReference type="Pfam" id="PF00441"/>
    </source>
</evidence>
<name>A0A520KVI5_9EURY</name>
<evidence type="ECO:0000256" key="6">
    <source>
        <dbReference type="RuleBase" id="RU362125"/>
    </source>
</evidence>
<keyword evidence="5 6" id="KW-0560">Oxidoreductase</keyword>
<dbReference type="SUPFAM" id="SSF56645">
    <property type="entry name" value="Acyl-CoA dehydrogenase NM domain-like"/>
    <property type="match status" value="1"/>
</dbReference>
<keyword evidence="3 6" id="KW-0285">Flavoprotein</keyword>
<dbReference type="EMBL" id="RXIL01000118">
    <property type="protein sequence ID" value="RZN68011.1"/>
    <property type="molecule type" value="Genomic_DNA"/>
</dbReference>
<comment type="caution">
    <text evidence="10">The sequence shown here is derived from an EMBL/GenBank/DDBJ whole genome shotgun (WGS) entry which is preliminary data.</text>
</comment>
<evidence type="ECO:0000256" key="1">
    <source>
        <dbReference type="ARBA" id="ARBA00001974"/>
    </source>
</evidence>
<dbReference type="InterPro" id="IPR013786">
    <property type="entry name" value="AcylCoA_DH/ox_N"/>
</dbReference>
<proteinExistence type="inferred from homology"/>
<comment type="similarity">
    <text evidence="2 6">Belongs to the acyl-CoA dehydrogenase family.</text>
</comment>
<dbReference type="Proteomes" id="UP000320766">
    <property type="component" value="Unassembled WGS sequence"/>
</dbReference>
<evidence type="ECO:0000259" key="8">
    <source>
        <dbReference type="Pfam" id="PF02770"/>
    </source>
</evidence>
<dbReference type="AlphaFoldDB" id="A0A520KVI5"/>
<accession>A0A520KVI5</accession>
<dbReference type="SUPFAM" id="SSF47203">
    <property type="entry name" value="Acyl-CoA dehydrogenase C-terminal domain-like"/>
    <property type="match status" value="1"/>
</dbReference>
<evidence type="ECO:0000313" key="11">
    <source>
        <dbReference type="Proteomes" id="UP000320766"/>
    </source>
</evidence>
<evidence type="ECO:0000256" key="5">
    <source>
        <dbReference type="ARBA" id="ARBA00023002"/>
    </source>
</evidence>
<gene>
    <name evidence="10" type="ORF">EF807_06590</name>
</gene>
<dbReference type="GO" id="GO:0003995">
    <property type="term" value="F:acyl-CoA dehydrogenase activity"/>
    <property type="evidence" value="ECO:0007669"/>
    <property type="project" value="InterPro"/>
</dbReference>
<dbReference type="InterPro" id="IPR009100">
    <property type="entry name" value="AcylCoA_DH/oxidase_NM_dom_sf"/>
</dbReference>
<dbReference type="PROSITE" id="PS00073">
    <property type="entry name" value="ACYL_COA_DH_2"/>
    <property type="match status" value="1"/>
</dbReference>
<dbReference type="Gene3D" id="2.40.110.10">
    <property type="entry name" value="Butyryl-CoA Dehydrogenase, subunit A, domain 2"/>
    <property type="match status" value="1"/>
</dbReference>
<feature type="domain" description="Acyl-CoA dehydrogenase/oxidase N-terminal" evidence="9">
    <location>
        <begin position="6"/>
        <end position="118"/>
    </location>
</feature>
<dbReference type="PIRSF" id="PIRSF016578">
    <property type="entry name" value="HsaA"/>
    <property type="match status" value="1"/>
</dbReference>
<dbReference type="Gene3D" id="1.20.140.10">
    <property type="entry name" value="Butyryl-CoA Dehydrogenase, subunit A, domain 3"/>
    <property type="match status" value="1"/>
</dbReference>
<evidence type="ECO:0000256" key="3">
    <source>
        <dbReference type="ARBA" id="ARBA00022630"/>
    </source>
</evidence>
<dbReference type="Pfam" id="PF02770">
    <property type="entry name" value="Acyl-CoA_dh_M"/>
    <property type="match status" value="1"/>
</dbReference>
<evidence type="ECO:0000256" key="2">
    <source>
        <dbReference type="ARBA" id="ARBA00009347"/>
    </source>
</evidence>
<dbReference type="Gene3D" id="1.10.540.10">
    <property type="entry name" value="Acyl-CoA dehydrogenase/oxidase, N-terminal domain"/>
    <property type="match status" value="1"/>
</dbReference>
<dbReference type="InterPro" id="IPR046373">
    <property type="entry name" value="Acyl-CoA_Oxase/DH_mid-dom_sf"/>
</dbReference>
<evidence type="ECO:0000259" key="9">
    <source>
        <dbReference type="Pfam" id="PF02771"/>
    </source>
</evidence>
<dbReference type="GO" id="GO:0050660">
    <property type="term" value="F:flavin adenine dinucleotide binding"/>
    <property type="evidence" value="ECO:0007669"/>
    <property type="project" value="InterPro"/>
</dbReference>
<feature type="domain" description="Acyl-CoA dehydrogenase/oxidase C-terminal" evidence="7">
    <location>
        <begin position="232"/>
        <end position="380"/>
    </location>
</feature>
<dbReference type="InterPro" id="IPR006091">
    <property type="entry name" value="Acyl-CoA_Oxase/DH_mid-dom"/>
</dbReference>
<evidence type="ECO:0000313" key="10">
    <source>
        <dbReference type="EMBL" id="RZN68011.1"/>
    </source>
</evidence>
<dbReference type="PANTHER" id="PTHR43884:SF12">
    <property type="entry name" value="ISOVALERYL-COA DEHYDROGENASE, MITOCHONDRIAL-RELATED"/>
    <property type="match status" value="1"/>
</dbReference>
<dbReference type="Pfam" id="PF02771">
    <property type="entry name" value="Acyl-CoA_dh_N"/>
    <property type="match status" value="1"/>
</dbReference>
<dbReference type="InterPro" id="IPR037069">
    <property type="entry name" value="AcylCoA_DH/ox_N_sf"/>
</dbReference>
<dbReference type="Pfam" id="PF00441">
    <property type="entry name" value="Acyl-CoA_dh_1"/>
    <property type="match status" value="1"/>
</dbReference>
<dbReference type="FunFam" id="2.40.110.10:FF:000002">
    <property type="entry name" value="Acyl-CoA dehydrogenase fadE12"/>
    <property type="match status" value="1"/>
</dbReference>
<evidence type="ECO:0000256" key="4">
    <source>
        <dbReference type="ARBA" id="ARBA00022827"/>
    </source>
</evidence>
<dbReference type="InterPro" id="IPR009075">
    <property type="entry name" value="AcylCo_DH/oxidase_C"/>
</dbReference>
<dbReference type="InterPro" id="IPR036250">
    <property type="entry name" value="AcylCo_DH-like_C"/>
</dbReference>